<reference evidence="2 3" key="1">
    <citation type="submission" date="2024-04" db="EMBL/GenBank/DDBJ databases">
        <authorList>
            <person name="Waldvogel A.-M."/>
            <person name="Schoenle A."/>
        </authorList>
    </citation>
    <scope>NUCLEOTIDE SEQUENCE [LARGE SCALE GENOMIC DNA]</scope>
</reference>
<proteinExistence type="predicted"/>
<accession>A0AAV2JE80</accession>
<sequence>MKPILQTYGPREPDPCRNTIQKSALSLQEDVWSVTCCHHCVDPRGRCVPSSVDHLSFKYMMCKVESSTDSESEISPRWSDTSTMGCVSSAAESDSVPRSLPLLPRPSCRVPAHSLFLDPYDGSSEDSDASMDVQSRRGSRPPAKLSWCRGRRAHPDLHQLLQPSPVLLKTSTLDLNSNGPFHGACMELSGAGPGSGSSGLSPMGGSPSPYRIHKRKLLPGDQAQSKRQCVESMEVDQRAHPNT</sequence>
<gene>
    <name evidence="2" type="ORF">KC01_LOCUS7418</name>
</gene>
<feature type="region of interest" description="Disordered" evidence="1">
    <location>
        <begin position="119"/>
        <end position="147"/>
    </location>
</feature>
<evidence type="ECO:0000256" key="1">
    <source>
        <dbReference type="SAM" id="MobiDB-lite"/>
    </source>
</evidence>
<keyword evidence="3" id="KW-1185">Reference proteome</keyword>
<feature type="compositionally biased region" description="Low complexity" evidence="1">
    <location>
        <begin position="198"/>
        <end position="209"/>
    </location>
</feature>
<feature type="region of interest" description="Disordered" evidence="1">
    <location>
        <begin position="189"/>
        <end position="243"/>
    </location>
</feature>
<dbReference type="AlphaFoldDB" id="A0AAV2JE80"/>
<name>A0AAV2JE80_KNICA</name>
<organism evidence="2 3">
    <name type="scientific">Knipowitschia caucasica</name>
    <name type="common">Caucasian dwarf goby</name>
    <name type="synonym">Pomatoschistus caucasicus</name>
    <dbReference type="NCBI Taxonomy" id="637954"/>
    <lineage>
        <taxon>Eukaryota</taxon>
        <taxon>Metazoa</taxon>
        <taxon>Chordata</taxon>
        <taxon>Craniata</taxon>
        <taxon>Vertebrata</taxon>
        <taxon>Euteleostomi</taxon>
        <taxon>Actinopterygii</taxon>
        <taxon>Neopterygii</taxon>
        <taxon>Teleostei</taxon>
        <taxon>Neoteleostei</taxon>
        <taxon>Acanthomorphata</taxon>
        <taxon>Gobiaria</taxon>
        <taxon>Gobiiformes</taxon>
        <taxon>Gobioidei</taxon>
        <taxon>Gobiidae</taxon>
        <taxon>Gobiinae</taxon>
        <taxon>Knipowitschia</taxon>
    </lineage>
</organism>
<evidence type="ECO:0000313" key="3">
    <source>
        <dbReference type="Proteomes" id="UP001497482"/>
    </source>
</evidence>
<dbReference type="Proteomes" id="UP001497482">
    <property type="component" value="Chromosome 12"/>
</dbReference>
<protein>
    <submittedName>
        <fullName evidence="2">Uncharacterized protein</fullName>
    </submittedName>
</protein>
<evidence type="ECO:0000313" key="2">
    <source>
        <dbReference type="EMBL" id="CAL1575953.1"/>
    </source>
</evidence>
<dbReference type="EMBL" id="OZ035834">
    <property type="protein sequence ID" value="CAL1575953.1"/>
    <property type="molecule type" value="Genomic_DNA"/>
</dbReference>